<evidence type="ECO:0000313" key="3">
    <source>
        <dbReference type="Proteomes" id="UP000324222"/>
    </source>
</evidence>
<comment type="caution">
    <text evidence="2">The sequence shown here is derived from an EMBL/GenBank/DDBJ whole genome shotgun (WGS) entry which is preliminary data.</text>
</comment>
<name>A0A5B7JHF4_PORTR</name>
<dbReference type="Proteomes" id="UP000324222">
    <property type="component" value="Unassembled WGS sequence"/>
</dbReference>
<gene>
    <name evidence="2" type="ORF">E2C01_090748</name>
</gene>
<protein>
    <submittedName>
        <fullName evidence="2">Uncharacterized protein</fullName>
    </submittedName>
</protein>
<proteinExistence type="predicted"/>
<feature type="region of interest" description="Disordered" evidence="1">
    <location>
        <begin position="39"/>
        <end position="62"/>
    </location>
</feature>
<reference evidence="2 3" key="1">
    <citation type="submission" date="2019-05" db="EMBL/GenBank/DDBJ databases">
        <title>Another draft genome of Portunus trituberculatus and its Hox gene families provides insights of decapod evolution.</title>
        <authorList>
            <person name="Jeong J.-H."/>
            <person name="Song I."/>
            <person name="Kim S."/>
            <person name="Choi T."/>
            <person name="Kim D."/>
            <person name="Ryu S."/>
            <person name="Kim W."/>
        </authorList>
    </citation>
    <scope>NUCLEOTIDE SEQUENCE [LARGE SCALE GENOMIC DNA]</scope>
    <source>
        <tissue evidence="2">Muscle</tissue>
    </source>
</reference>
<sequence>MCGQRVSGENINENCCAPCLVRSAFAFCRLRKDQNQNTRGIQGLRRDIKRKRSQEEEEASPIRGLMVLQRRQHNTRAAARKISLR</sequence>
<organism evidence="2 3">
    <name type="scientific">Portunus trituberculatus</name>
    <name type="common">Swimming crab</name>
    <name type="synonym">Neptunus trituberculatus</name>
    <dbReference type="NCBI Taxonomy" id="210409"/>
    <lineage>
        <taxon>Eukaryota</taxon>
        <taxon>Metazoa</taxon>
        <taxon>Ecdysozoa</taxon>
        <taxon>Arthropoda</taxon>
        <taxon>Crustacea</taxon>
        <taxon>Multicrustacea</taxon>
        <taxon>Malacostraca</taxon>
        <taxon>Eumalacostraca</taxon>
        <taxon>Eucarida</taxon>
        <taxon>Decapoda</taxon>
        <taxon>Pleocyemata</taxon>
        <taxon>Brachyura</taxon>
        <taxon>Eubrachyura</taxon>
        <taxon>Portunoidea</taxon>
        <taxon>Portunidae</taxon>
        <taxon>Portuninae</taxon>
        <taxon>Portunus</taxon>
    </lineage>
</organism>
<accession>A0A5B7JHF4</accession>
<dbReference type="AlphaFoldDB" id="A0A5B7JHF4"/>
<evidence type="ECO:0000313" key="2">
    <source>
        <dbReference type="EMBL" id="MPC95532.1"/>
    </source>
</evidence>
<keyword evidence="3" id="KW-1185">Reference proteome</keyword>
<evidence type="ECO:0000256" key="1">
    <source>
        <dbReference type="SAM" id="MobiDB-lite"/>
    </source>
</evidence>
<dbReference type="EMBL" id="VSRR010102594">
    <property type="protein sequence ID" value="MPC95532.1"/>
    <property type="molecule type" value="Genomic_DNA"/>
</dbReference>